<evidence type="ECO:0000313" key="2">
    <source>
        <dbReference type="EMBL" id="TQJ16105.1"/>
    </source>
</evidence>
<name>A0A542ELB7_9ACTN</name>
<dbReference type="Proteomes" id="UP000316298">
    <property type="component" value="Unassembled WGS sequence"/>
</dbReference>
<accession>A0A542ELB7</accession>
<reference evidence="2 3" key="1">
    <citation type="submission" date="2019-06" db="EMBL/GenBank/DDBJ databases">
        <title>Sequencing the genomes of 1000 actinobacteria strains.</title>
        <authorList>
            <person name="Klenk H.-P."/>
        </authorList>
    </citation>
    <scope>NUCLEOTIDE SEQUENCE [LARGE SCALE GENOMIC DNA]</scope>
    <source>
        <strain evidence="2 3">DSM 17305</strain>
    </source>
</reference>
<proteinExistence type="predicted"/>
<sequence>MGCPRGGNLYAESVVHEEADMSTVPSPQGPIPPVVDPDLTDPAAPPDDPDISPDPDIEPKPDEDPDEQLPRDT</sequence>
<gene>
    <name evidence="2" type="ORF">FB475_0191</name>
</gene>
<dbReference type="AlphaFoldDB" id="A0A542ELB7"/>
<feature type="compositionally biased region" description="Basic and acidic residues" evidence="1">
    <location>
        <begin position="57"/>
        <end position="73"/>
    </location>
</feature>
<keyword evidence="3" id="KW-1185">Reference proteome</keyword>
<protein>
    <submittedName>
        <fullName evidence="2">Uncharacterized protein</fullName>
    </submittedName>
</protein>
<organism evidence="2 3">
    <name type="scientific">Kribbella jejuensis</name>
    <dbReference type="NCBI Taxonomy" id="236068"/>
    <lineage>
        <taxon>Bacteria</taxon>
        <taxon>Bacillati</taxon>
        <taxon>Actinomycetota</taxon>
        <taxon>Actinomycetes</taxon>
        <taxon>Propionibacteriales</taxon>
        <taxon>Kribbellaceae</taxon>
        <taxon>Kribbella</taxon>
    </lineage>
</organism>
<evidence type="ECO:0000256" key="1">
    <source>
        <dbReference type="SAM" id="MobiDB-lite"/>
    </source>
</evidence>
<evidence type="ECO:0000313" key="3">
    <source>
        <dbReference type="Proteomes" id="UP000316298"/>
    </source>
</evidence>
<comment type="caution">
    <text evidence="2">The sequence shown here is derived from an EMBL/GenBank/DDBJ whole genome shotgun (WGS) entry which is preliminary data.</text>
</comment>
<feature type="compositionally biased region" description="Acidic residues" evidence="1">
    <location>
        <begin position="47"/>
        <end position="56"/>
    </location>
</feature>
<feature type="region of interest" description="Disordered" evidence="1">
    <location>
        <begin position="1"/>
        <end position="73"/>
    </location>
</feature>
<dbReference type="EMBL" id="VFMM01000001">
    <property type="protein sequence ID" value="TQJ16105.1"/>
    <property type="molecule type" value="Genomic_DNA"/>
</dbReference>